<feature type="domain" description="Polycystin" evidence="6">
    <location>
        <begin position="3"/>
        <end position="180"/>
    </location>
</feature>
<comment type="caution">
    <text evidence="7">The sequence shown here is derived from an EMBL/GenBank/DDBJ whole genome shotgun (WGS) entry which is preliminary data.</text>
</comment>
<feature type="non-terminal residue" evidence="7">
    <location>
        <position position="1"/>
    </location>
</feature>
<comment type="subcellular location">
    <subcellularLocation>
        <location evidence="1">Membrane</location>
        <topology evidence="1">Multi-pass membrane protein</topology>
    </subcellularLocation>
</comment>
<proteinExistence type="inferred from homology"/>
<evidence type="ECO:0000313" key="8">
    <source>
        <dbReference type="Proteomes" id="UP000663828"/>
    </source>
</evidence>
<accession>A0A816HFV0</accession>
<dbReference type="AlphaFoldDB" id="A0A816HFV0"/>
<dbReference type="EMBL" id="CAJNOR010017765">
    <property type="protein sequence ID" value="CAF1687744.1"/>
    <property type="molecule type" value="Genomic_DNA"/>
</dbReference>
<organism evidence="7 8">
    <name type="scientific">Adineta ricciae</name>
    <name type="common">Rotifer</name>
    <dbReference type="NCBI Taxonomy" id="249248"/>
    <lineage>
        <taxon>Eukaryota</taxon>
        <taxon>Metazoa</taxon>
        <taxon>Spiralia</taxon>
        <taxon>Gnathifera</taxon>
        <taxon>Rotifera</taxon>
        <taxon>Eurotatoria</taxon>
        <taxon>Bdelloidea</taxon>
        <taxon>Adinetida</taxon>
        <taxon>Adinetidae</taxon>
        <taxon>Adineta</taxon>
    </lineage>
</organism>
<gene>
    <name evidence="7" type="ORF">XAT740_LOCUS62539</name>
</gene>
<protein>
    <recommendedName>
        <fullName evidence="6">Polycystin domain-containing protein</fullName>
    </recommendedName>
</protein>
<name>A0A816HFV0_ADIRI</name>
<dbReference type="PANTHER" id="PTHR10877">
    <property type="entry name" value="POLYCYSTIN FAMILY MEMBER"/>
    <property type="match status" value="1"/>
</dbReference>
<dbReference type="InterPro" id="IPR051223">
    <property type="entry name" value="Polycystin"/>
</dbReference>
<evidence type="ECO:0000259" key="6">
    <source>
        <dbReference type="Pfam" id="PF20519"/>
    </source>
</evidence>
<evidence type="ECO:0000313" key="7">
    <source>
        <dbReference type="EMBL" id="CAF1687744.1"/>
    </source>
</evidence>
<dbReference type="PANTHER" id="PTHR10877:SF183">
    <property type="entry name" value="AT14535P-RELATED"/>
    <property type="match status" value="1"/>
</dbReference>
<dbReference type="Pfam" id="PF20519">
    <property type="entry name" value="Polycystin_dom"/>
    <property type="match status" value="1"/>
</dbReference>
<evidence type="ECO:0000256" key="4">
    <source>
        <dbReference type="ARBA" id="ARBA00022989"/>
    </source>
</evidence>
<dbReference type="GO" id="GO:0016020">
    <property type="term" value="C:membrane"/>
    <property type="evidence" value="ECO:0007669"/>
    <property type="project" value="UniProtKB-SubCell"/>
</dbReference>
<evidence type="ECO:0000256" key="1">
    <source>
        <dbReference type="ARBA" id="ARBA00004141"/>
    </source>
</evidence>
<evidence type="ECO:0000256" key="2">
    <source>
        <dbReference type="ARBA" id="ARBA00007200"/>
    </source>
</evidence>
<keyword evidence="3" id="KW-0812">Transmembrane</keyword>
<keyword evidence="5" id="KW-0472">Membrane</keyword>
<dbReference type="InterPro" id="IPR046791">
    <property type="entry name" value="Polycystin_dom"/>
</dbReference>
<reference evidence="7" key="1">
    <citation type="submission" date="2021-02" db="EMBL/GenBank/DDBJ databases">
        <authorList>
            <person name="Nowell W R."/>
        </authorList>
    </citation>
    <scope>NUCLEOTIDE SEQUENCE</scope>
</reference>
<sequence length="181" mass="21331">MNDYTNIMTISEYWSWLENSFVENIRAQQWYNGDAPRNLSGFIDDKSNRLIGWATMRQLRVRADLCHVHPVSKSLNLTCEVDYSYSNEEQRSFGLKWMNSTLTNYSSSILNAFRYRSSQELDTYTYVGDHGTYNTGGFVYEFRGCLSELRSNLSLLRQFKWIDQYTRAILIQMSLYNPNIQ</sequence>
<dbReference type="Proteomes" id="UP000663828">
    <property type="component" value="Unassembled WGS sequence"/>
</dbReference>
<evidence type="ECO:0000256" key="3">
    <source>
        <dbReference type="ARBA" id="ARBA00022692"/>
    </source>
</evidence>
<comment type="similarity">
    <text evidence="2">Belongs to the polycystin family.</text>
</comment>
<keyword evidence="8" id="KW-1185">Reference proteome</keyword>
<keyword evidence="4" id="KW-1133">Transmembrane helix</keyword>
<evidence type="ECO:0000256" key="5">
    <source>
        <dbReference type="ARBA" id="ARBA00023136"/>
    </source>
</evidence>